<gene>
    <name evidence="3" type="ORF">J0X19_00095</name>
</gene>
<dbReference type="Gene3D" id="2.130.10.10">
    <property type="entry name" value="YVTN repeat-like/Quinoprotein amine dehydrogenase"/>
    <property type="match status" value="2"/>
</dbReference>
<dbReference type="CDD" id="cd15482">
    <property type="entry name" value="Sialidase_non-viral"/>
    <property type="match status" value="2"/>
</dbReference>
<name>A0A939ETC2_9BACT</name>
<dbReference type="Pfam" id="PF18962">
    <property type="entry name" value="Por_Secre_tail"/>
    <property type="match status" value="1"/>
</dbReference>
<dbReference type="SUPFAM" id="SSF50939">
    <property type="entry name" value="Sialidases"/>
    <property type="match status" value="1"/>
</dbReference>
<dbReference type="EMBL" id="JAFLQZ010000001">
    <property type="protein sequence ID" value="MBO0356330.1"/>
    <property type="molecule type" value="Genomic_DNA"/>
</dbReference>
<comment type="caution">
    <text evidence="3">The sequence shown here is derived from an EMBL/GenBank/DDBJ whole genome shotgun (WGS) entry which is preliminary data.</text>
</comment>
<dbReference type="NCBIfam" id="TIGR04183">
    <property type="entry name" value="Por_Secre_tail"/>
    <property type="match status" value="1"/>
</dbReference>
<dbReference type="SUPFAM" id="SSF110296">
    <property type="entry name" value="Oligoxyloglucan reducing end-specific cellobiohydrolase"/>
    <property type="match status" value="1"/>
</dbReference>
<keyword evidence="1" id="KW-0732">Signal</keyword>
<accession>A0A939ETC2</accession>
<feature type="chain" id="PRO_5037887597" evidence="1">
    <location>
        <begin position="20"/>
        <end position="451"/>
    </location>
</feature>
<evidence type="ECO:0000256" key="1">
    <source>
        <dbReference type="SAM" id="SignalP"/>
    </source>
</evidence>
<dbReference type="Proteomes" id="UP000664144">
    <property type="component" value="Unassembled WGS sequence"/>
</dbReference>
<feature type="domain" description="Secretion system C-terminal sorting" evidence="2">
    <location>
        <begin position="377"/>
        <end position="450"/>
    </location>
</feature>
<dbReference type="InterPro" id="IPR015943">
    <property type="entry name" value="WD40/YVTN_repeat-like_dom_sf"/>
</dbReference>
<sequence>MRKIFLPIVVLLGTVPALAQWQPVSNPVPLPSRLSGAQLDPIDAQTAWFSNTTYILTPSNIRIARTVDGGQTWQNVGPAAPVNEYYGHGNLEAIDAQHAWVLLQRTDATGATISGVDLHYTANGGTTWTLRPLPVPTTQLELLRFFSLTEGILINPATGMLHRTADGGLTWQLQNSMPLLPTGQKLGPLREISGLIWTTVYDASNRPTGFWASTDRGLTWRTQTLPTISGYSEVVFRDTQHALLPAPGLVNAMLSSADGGLTWQNTTPPPFPASRIATLTAIPGTRTYIAGVRYYGPQSASISGSAVTYDDGQTWVSLNNNNYSFLTIEFTAPDAGWYVRAYIEPAVEDIWYDGTGRYTGSPLAARVVSTPIIAADVFPNPSPSGTFTVQLPATAGPVSNVRVLDALGRGVYQAAALPADKRLDLSQQPKGVYSLEVQTSAGVVRRKLLVE</sequence>
<evidence type="ECO:0000313" key="4">
    <source>
        <dbReference type="Proteomes" id="UP000664144"/>
    </source>
</evidence>
<keyword evidence="4" id="KW-1185">Reference proteome</keyword>
<protein>
    <submittedName>
        <fullName evidence="3">T9SS type A sorting domain-containing protein</fullName>
    </submittedName>
</protein>
<reference evidence="3" key="1">
    <citation type="submission" date="2021-03" db="EMBL/GenBank/DDBJ databases">
        <authorList>
            <person name="Kim M.K."/>
        </authorList>
    </citation>
    <scope>NUCLEOTIDE SEQUENCE</scope>
    <source>
        <strain evidence="3">BT186</strain>
    </source>
</reference>
<evidence type="ECO:0000313" key="3">
    <source>
        <dbReference type="EMBL" id="MBO0356330.1"/>
    </source>
</evidence>
<feature type="signal peptide" evidence="1">
    <location>
        <begin position="1"/>
        <end position="19"/>
    </location>
</feature>
<organism evidence="3 4">
    <name type="scientific">Hymenobacter telluris</name>
    <dbReference type="NCBI Taxonomy" id="2816474"/>
    <lineage>
        <taxon>Bacteria</taxon>
        <taxon>Pseudomonadati</taxon>
        <taxon>Bacteroidota</taxon>
        <taxon>Cytophagia</taxon>
        <taxon>Cytophagales</taxon>
        <taxon>Hymenobacteraceae</taxon>
        <taxon>Hymenobacter</taxon>
    </lineage>
</organism>
<dbReference type="InterPro" id="IPR036278">
    <property type="entry name" value="Sialidase_sf"/>
</dbReference>
<proteinExistence type="predicted"/>
<dbReference type="InterPro" id="IPR026444">
    <property type="entry name" value="Secre_tail"/>
</dbReference>
<dbReference type="RefSeq" id="WP_206979847.1">
    <property type="nucleotide sequence ID" value="NZ_JAFLQZ010000001.1"/>
</dbReference>
<evidence type="ECO:0000259" key="2">
    <source>
        <dbReference type="Pfam" id="PF18962"/>
    </source>
</evidence>
<dbReference type="AlphaFoldDB" id="A0A939ETC2"/>